<evidence type="ECO:0000313" key="3">
    <source>
        <dbReference type="Proteomes" id="UP000242875"/>
    </source>
</evidence>
<keyword evidence="1" id="KW-0472">Membrane</keyword>
<accession>A0A261Y5R4</accession>
<evidence type="ECO:0000313" key="2">
    <source>
        <dbReference type="EMBL" id="OZJ05908.1"/>
    </source>
</evidence>
<organism evidence="2 3">
    <name type="scientific">Bifiguratus adelaidae</name>
    <dbReference type="NCBI Taxonomy" id="1938954"/>
    <lineage>
        <taxon>Eukaryota</taxon>
        <taxon>Fungi</taxon>
        <taxon>Fungi incertae sedis</taxon>
        <taxon>Mucoromycota</taxon>
        <taxon>Mucoromycotina</taxon>
        <taxon>Endogonomycetes</taxon>
        <taxon>Endogonales</taxon>
        <taxon>Endogonales incertae sedis</taxon>
        <taxon>Bifiguratus</taxon>
    </lineage>
</organism>
<gene>
    <name evidence="2" type="ORF">BZG36_01176</name>
</gene>
<keyword evidence="1" id="KW-0812">Transmembrane</keyword>
<dbReference type="OrthoDB" id="2103474at2759"/>
<dbReference type="PANTHER" id="PTHR35519:SF2">
    <property type="entry name" value="PH DOMAIN PROTEIN"/>
    <property type="match status" value="1"/>
</dbReference>
<reference evidence="2 3" key="1">
    <citation type="journal article" date="2017" name="Mycologia">
        <title>Bifiguratus adelaidae, gen. et sp. nov., a new member of Mucoromycotina in endophytic and soil-dwelling habitats.</title>
        <authorList>
            <person name="Torres-Cruz T.J."/>
            <person name="Billingsley Tobias T.L."/>
            <person name="Almatruk M."/>
            <person name="Hesse C."/>
            <person name="Kuske C.R."/>
            <person name="Desiro A."/>
            <person name="Benucci G.M."/>
            <person name="Bonito G."/>
            <person name="Stajich J.E."/>
            <person name="Dunlap C."/>
            <person name="Arnold A.E."/>
            <person name="Porras-Alfaro A."/>
        </authorList>
    </citation>
    <scope>NUCLEOTIDE SEQUENCE [LARGE SCALE GENOMIC DNA]</scope>
    <source>
        <strain evidence="2 3">AZ0501</strain>
    </source>
</reference>
<dbReference type="Pfam" id="PF13430">
    <property type="entry name" value="DUF4112"/>
    <property type="match status" value="1"/>
</dbReference>
<proteinExistence type="predicted"/>
<feature type="transmembrane region" description="Helical" evidence="1">
    <location>
        <begin position="76"/>
        <end position="100"/>
    </location>
</feature>
<evidence type="ECO:0000256" key="1">
    <source>
        <dbReference type="SAM" id="Phobius"/>
    </source>
</evidence>
<keyword evidence="1" id="KW-1133">Transmembrane helix</keyword>
<name>A0A261Y5R4_9FUNG</name>
<dbReference type="InterPro" id="IPR025187">
    <property type="entry name" value="DUF4112"/>
</dbReference>
<dbReference type="PANTHER" id="PTHR35519">
    <property type="entry name" value="MEMBRANE PROTEINS"/>
    <property type="match status" value="1"/>
</dbReference>
<sequence length="157" mass="17468">MSFTSTSAPPPFPFPNHPLLRFRIRNPLVTIKSPSEAQSRLQTIHSLAQWLDQIPGSPIPIGIDSIVGLVPWFGDLAGLALSCYMLYLCLAFGLPVWLLVRMLINVVLDAVIGLVPWIGDVADALFTANLWNYQLLEGYLRQEGVIAGGSPRRSWWR</sequence>
<dbReference type="Proteomes" id="UP000242875">
    <property type="component" value="Unassembled WGS sequence"/>
</dbReference>
<evidence type="ECO:0008006" key="4">
    <source>
        <dbReference type="Google" id="ProtNLM"/>
    </source>
</evidence>
<comment type="caution">
    <text evidence="2">The sequence shown here is derived from an EMBL/GenBank/DDBJ whole genome shotgun (WGS) entry which is preliminary data.</text>
</comment>
<protein>
    <recommendedName>
        <fullName evidence="4">DUF4112 domain-containing protein</fullName>
    </recommendedName>
</protein>
<keyword evidence="3" id="KW-1185">Reference proteome</keyword>
<dbReference type="AlphaFoldDB" id="A0A261Y5R4"/>
<dbReference type="EMBL" id="MVBO01000008">
    <property type="protein sequence ID" value="OZJ05908.1"/>
    <property type="molecule type" value="Genomic_DNA"/>
</dbReference>